<dbReference type="Ensembl" id="ENSPSTT00000014683.1">
    <property type="protein sequence ID" value="ENSPSTP00000013992.1"/>
    <property type="gene ID" value="ENSPSTG00000009895.1"/>
</dbReference>
<proteinExistence type="predicted"/>
<protein>
    <submittedName>
        <fullName evidence="1">Uncharacterized protein</fullName>
    </submittedName>
</protein>
<name>A0A8C9FFL8_PAVCR</name>
<sequence length="113" mass="12421">VPAALPSGGRPSAPGRVETFPLRLLLLLLRAAGRQQLAALLWIPLPGPLRPGVPVQVLRQDLLLLGALCQLYLRLRPGLGGRSVPALPGQVQVSLCLFGWWCWNYLLILKKWM</sequence>
<organism evidence="1 2">
    <name type="scientific">Pavo cristatus</name>
    <name type="common">Indian peafowl</name>
    <name type="synonym">Blue peafowl</name>
    <dbReference type="NCBI Taxonomy" id="9049"/>
    <lineage>
        <taxon>Eukaryota</taxon>
        <taxon>Metazoa</taxon>
        <taxon>Chordata</taxon>
        <taxon>Craniata</taxon>
        <taxon>Vertebrata</taxon>
        <taxon>Euteleostomi</taxon>
        <taxon>Archelosauria</taxon>
        <taxon>Archosauria</taxon>
        <taxon>Dinosauria</taxon>
        <taxon>Saurischia</taxon>
        <taxon>Theropoda</taxon>
        <taxon>Coelurosauria</taxon>
        <taxon>Aves</taxon>
        <taxon>Neognathae</taxon>
        <taxon>Galloanserae</taxon>
        <taxon>Galliformes</taxon>
        <taxon>Phasianidae</taxon>
        <taxon>Phasianinae</taxon>
        <taxon>Pavo</taxon>
    </lineage>
</organism>
<reference evidence="1" key="2">
    <citation type="submission" date="2025-09" db="UniProtKB">
        <authorList>
            <consortium name="Ensembl"/>
        </authorList>
    </citation>
    <scope>IDENTIFICATION</scope>
</reference>
<dbReference type="Proteomes" id="UP000694428">
    <property type="component" value="Unplaced"/>
</dbReference>
<evidence type="ECO:0000313" key="2">
    <source>
        <dbReference type="Proteomes" id="UP000694428"/>
    </source>
</evidence>
<accession>A0A8C9FFL8</accession>
<keyword evidence="2" id="KW-1185">Reference proteome</keyword>
<evidence type="ECO:0000313" key="1">
    <source>
        <dbReference type="Ensembl" id="ENSPSTP00000013992.1"/>
    </source>
</evidence>
<dbReference type="AlphaFoldDB" id="A0A8C9FFL8"/>
<reference evidence="1" key="1">
    <citation type="submission" date="2025-08" db="UniProtKB">
        <authorList>
            <consortium name="Ensembl"/>
        </authorList>
    </citation>
    <scope>IDENTIFICATION</scope>
</reference>